<evidence type="ECO:0000313" key="2">
    <source>
        <dbReference type="Proteomes" id="UP000789901"/>
    </source>
</evidence>
<gene>
    <name evidence="1" type="ORF">GMARGA_LOCUS6567</name>
</gene>
<name>A0ABN7UJ00_GIGMA</name>
<reference evidence="1 2" key="1">
    <citation type="submission" date="2021-06" db="EMBL/GenBank/DDBJ databases">
        <authorList>
            <person name="Kallberg Y."/>
            <person name="Tangrot J."/>
            <person name="Rosling A."/>
        </authorList>
    </citation>
    <scope>NUCLEOTIDE SEQUENCE [LARGE SCALE GENOMIC DNA]</scope>
    <source>
        <strain evidence="1 2">120-4 pot B 10/14</strain>
    </source>
</reference>
<evidence type="ECO:0000313" key="1">
    <source>
        <dbReference type="EMBL" id="CAG8594398.1"/>
    </source>
</evidence>
<keyword evidence="2" id="KW-1185">Reference proteome</keyword>
<comment type="caution">
    <text evidence="1">The sequence shown here is derived from an EMBL/GenBank/DDBJ whole genome shotgun (WGS) entry which is preliminary data.</text>
</comment>
<dbReference type="Proteomes" id="UP000789901">
    <property type="component" value="Unassembled WGS sequence"/>
</dbReference>
<organism evidence="1 2">
    <name type="scientific">Gigaspora margarita</name>
    <dbReference type="NCBI Taxonomy" id="4874"/>
    <lineage>
        <taxon>Eukaryota</taxon>
        <taxon>Fungi</taxon>
        <taxon>Fungi incertae sedis</taxon>
        <taxon>Mucoromycota</taxon>
        <taxon>Glomeromycotina</taxon>
        <taxon>Glomeromycetes</taxon>
        <taxon>Diversisporales</taxon>
        <taxon>Gigasporaceae</taxon>
        <taxon>Gigaspora</taxon>
    </lineage>
</organism>
<dbReference type="EMBL" id="CAJVQB010003001">
    <property type="protein sequence ID" value="CAG8594398.1"/>
    <property type="molecule type" value="Genomic_DNA"/>
</dbReference>
<proteinExistence type="predicted"/>
<protein>
    <submittedName>
        <fullName evidence="1">4681_t:CDS:1</fullName>
    </submittedName>
</protein>
<accession>A0ABN7UJ00</accession>
<sequence length="67" mass="7658">MSAQMPHKSRKNNNNKHILCGYDTQEFLSKPYEVWTEKIGLLTALTLPRSQRDLARINTIGENLSKG</sequence>